<evidence type="ECO:0000259" key="18">
    <source>
        <dbReference type="PROSITE" id="PS50846"/>
    </source>
</evidence>
<evidence type="ECO:0000256" key="8">
    <source>
        <dbReference type="ARBA" id="ARBA00022741"/>
    </source>
</evidence>
<keyword evidence="5" id="KW-0597">Phosphoprotein</keyword>
<evidence type="ECO:0000256" key="14">
    <source>
        <dbReference type="ARBA" id="ARBA00023136"/>
    </source>
</evidence>
<feature type="transmembrane region" description="Helical" evidence="17">
    <location>
        <begin position="447"/>
        <end position="471"/>
    </location>
</feature>
<gene>
    <name evidence="19" type="ORF">VIS19158_08022</name>
</gene>
<evidence type="ECO:0000256" key="1">
    <source>
        <dbReference type="ARBA" id="ARBA00004651"/>
    </source>
</evidence>
<feature type="transmembrane region" description="Helical" evidence="17">
    <location>
        <begin position="738"/>
        <end position="758"/>
    </location>
</feature>
<dbReference type="RefSeq" id="WP_005597957.1">
    <property type="nucleotide sequence ID" value="NZ_AFWE01000187.1"/>
</dbReference>
<dbReference type="Gene3D" id="3.30.70.100">
    <property type="match status" value="1"/>
</dbReference>
<keyword evidence="4 17" id="KW-1003">Cell membrane</keyword>
<dbReference type="GO" id="GO:0005886">
    <property type="term" value="C:plasma membrane"/>
    <property type="evidence" value="ECO:0007669"/>
    <property type="project" value="UniProtKB-SubCell"/>
</dbReference>
<dbReference type="PANTHER" id="PTHR43520:SF5">
    <property type="entry name" value="CATION-TRANSPORTING P-TYPE ATPASE-RELATED"/>
    <property type="match status" value="1"/>
</dbReference>
<dbReference type="GO" id="GO:0005507">
    <property type="term" value="F:copper ion binding"/>
    <property type="evidence" value="ECO:0007669"/>
    <property type="project" value="TreeGrafter"/>
</dbReference>
<proteinExistence type="inferred from homology"/>
<dbReference type="PRINTS" id="PR00119">
    <property type="entry name" value="CATATPASE"/>
</dbReference>
<evidence type="ECO:0000256" key="9">
    <source>
        <dbReference type="ARBA" id="ARBA00022840"/>
    </source>
</evidence>
<feature type="transmembrane region" description="Helical" evidence="17">
    <location>
        <begin position="243"/>
        <end position="265"/>
    </location>
</feature>
<organism evidence="19 20">
    <name type="scientific">Vibrio scophthalmi LMG 19158</name>
    <dbReference type="NCBI Taxonomy" id="870967"/>
    <lineage>
        <taxon>Bacteria</taxon>
        <taxon>Pseudomonadati</taxon>
        <taxon>Pseudomonadota</taxon>
        <taxon>Gammaproteobacteria</taxon>
        <taxon>Vibrionales</taxon>
        <taxon>Vibrionaceae</taxon>
        <taxon>Vibrio</taxon>
    </lineage>
</organism>
<evidence type="ECO:0000256" key="2">
    <source>
        <dbReference type="ARBA" id="ARBA00006024"/>
    </source>
</evidence>
<keyword evidence="8 17" id="KW-0547">Nucleotide-binding</keyword>
<feature type="transmembrane region" description="Helical" evidence="17">
    <location>
        <begin position="174"/>
        <end position="198"/>
    </location>
</feature>
<evidence type="ECO:0000256" key="11">
    <source>
        <dbReference type="ARBA" id="ARBA00022967"/>
    </source>
</evidence>
<dbReference type="PROSITE" id="PS01229">
    <property type="entry name" value="COF_2"/>
    <property type="match status" value="1"/>
</dbReference>
<dbReference type="EMBL" id="AFWE01000187">
    <property type="protein sequence ID" value="EGU32274.1"/>
    <property type="molecule type" value="Genomic_DNA"/>
</dbReference>
<dbReference type="eggNOG" id="COG2217">
    <property type="taxonomic scope" value="Bacteria"/>
</dbReference>
<evidence type="ECO:0000256" key="12">
    <source>
        <dbReference type="ARBA" id="ARBA00022989"/>
    </source>
</evidence>
<evidence type="ECO:0000256" key="4">
    <source>
        <dbReference type="ARBA" id="ARBA00022475"/>
    </source>
</evidence>
<dbReference type="NCBIfam" id="TIGR01511">
    <property type="entry name" value="ATPase-IB1_Cu"/>
    <property type="match status" value="1"/>
</dbReference>
<dbReference type="Pfam" id="PF12156">
    <property type="entry name" value="ATPase-cat_bd"/>
    <property type="match status" value="1"/>
</dbReference>
<dbReference type="SUPFAM" id="SSF81665">
    <property type="entry name" value="Calcium ATPase, transmembrane domain M"/>
    <property type="match status" value="1"/>
</dbReference>
<reference evidence="19 20" key="1">
    <citation type="journal article" date="2012" name="Int. J. Syst. Evol. Microbiol.">
        <title>Vibrio caribbeanicus sp. nov., isolated from the marine sponge Scleritoderma cyanea.</title>
        <authorList>
            <person name="Hoffmann M."/>
            <person name="Monday S.R."/>
            <person name="Allard M.W."/>
            <person name="Strain E.A."/>
            <person name="Whittaker P."/>
            <person name="Naum M."/>
            <person name="McCarthy P.J."/>
            <person name="Lopez J.V."/>
            <person name="Fischer M."/>
            <person name="Brown E.W."/>
        </authorList>
    </citation>
    <scope>NUCLEOTIDE SEQUENCE [LARGE SCALE GENOMIC DNA]</scope>
    <source>
        <strain evidence="19 20">LMG 19158</strain>
    </source>
</reference>
<dbReference type="NCBIfam" id="TIGR01494">
    <property type="entry name" value="ATPase_P-type"/>
    <property type="match status" value="1"/>
</dbReference>
<dbReference type="InterPro" id="IPR036163">
    <property type="entry name" value="HMA_dom_sf"/>
</dbReference>
<dbReference type="NCBIfam" id="TIGR01525">
    <property type="entry name" value="ATPase-IB_hvy"/>
    <property type="match status" value="1"/>
</dbReference>
<dbReference type="CDD" id="cd00371">
    <property type="entry name" value="HMA"/>
    <property type="match status" value="1"/>
</dbReference>
<dbReference type="GO" id="GO:0043682">
    <property type="term" value="F:P-type divalent copper transporter activity"/>
    <property type="evidence" value="ECO:0007669"/>
    <property type="project" value="UniProtKB-EC"/>
</dbReference>
<keyword evidence="9 17" id="KW-0067">ATP-binding</keyword>
<dbReference type="CDD" id="cd02079">
    <property type="entry name" value="P-type_ATPase_HM"/>
    <property type="match status" value="1"/>
</dbReference>
<dbReference type="PROSITE" id="PS00154">
    <property type="entry name" value="ATPASE_E1_E2"/>
    <property type="match status" value="1"/>
</dbReference>
<dbReference type="InterPro" id="IPR027256">
    <property type="entry name" value="P-typ_ATPase_IB"/>
</dbReference>
<feature type="transmembrane region" description="Helical" evidence="17">
    <location>
        <begin position="210"/>
        <end position="231"/>
    </location>
</feature>
<dbReference type="Gene3D" id="3.40.50.1000">
    <property type="entry name" value="HAD superfamily/HAD-like"/>
    <property type="match status" value="1"/>
</dbReference>
<dbReference type="InterPro" id="IPR059000">
    <property type="entry name" value="ATPase_P-type_domA"/>
</dbReference>
<evidence type="ECO:0000256" key="10">
    <source>
        <dbReference type="ARBA" id="ARBA00022842"/>
    </source>
</evidence>
<comment type="caution">
    <text evidence="19">The sequence shown here is derived from an EMBL/GenBank/DDBJ whole genome shotgun (WGS) entry which is preliminary data.</text>
</comment>
<keyword evidence="6 17" id="KW-0812">Transmembrane</keyword>
<keyword evidence="12 17" id="KW-1133">Transmembrane helix</keyword>
<dbReference type="GO" id="GO:0016887">
    <property type="term" value="F:ATP hydrolysis activity"/>
    <property type="evidence" value="ECO:0007669"/>
    <property type="project" value="InterPro"/>
</dbReference>
<dbReference type="Pfam" id="PF00403">
    <property type="entry name" value="HMA"/>
    <property type="match status" value="1"/>
</dbReference>
<feature type="domain" description="HMA" evidence="18">
    <location>
        <begin position="90"/>
        <end position="156"/>
    </location>
</feature>
<dbReference type="NCBIfam" id="TIGR01512">
    <property type="entry name" value="ATPase-IB2_Cd"/>
    <property type="match status" value="1"/>
</dbReference>
<sequence>MCQSCYHCGEEVPVNTDYKVEILGQIRDMCCPGCETVAQTIMDSGLVSYYQYRTAPAEKANMVPEQLQALVHYDNQEVQNEFVRNSDKHSEVTLSLDGISCAACAWLIEKQLSHTEGVVQIRVNTTTNRAILAWDNSKAKLSELLAVIHQLGYKAAPFEADQQEAAYHRMMKQYLYRLGIAGLATMQVMMLAVALYLEVFGDLDPEFRNYFRWVSLIFATPVMLYSALPFYLNAWRSIRSKTLGMDVPVSIAMIFAYVASLVATVTEQGEVFFESISMFAFFLLVGRFLEMRARRKAAAASGNLLKLIPAMATTLEGEQTPVKSLQVGDKIRVLPGEHIPADGIITQGRVHIDESMLTGESIPVVKIIGDHVYAGTLNGEEAFVLEVRSSKADSMISNIVRLQDEAQLSKPKIAEIADVVARYFVAVLLVIAAATWFYWQQNQPDDAFWIMLAVLVATCPCALSLATPTALTCATSRMGNLGILLRKGHVFETLCKVNHLIIDKTGTLTHGDIEINDVRLFGQQSKSTTLSLAAALEAHANHPLARAFRPYLDANVIIDEIENVIGSGIQGCYQGKPIKIGSAEFVLSSQDKVEPNAIYLSIANEHVATFYYQDPIRQEAVAFVKQFRNAGIKVTLLTGDSNANAELVAQQIGIDDVVSEAKPQDKLDYLHSCRDDDITMMVGDGINDAPTLAGAHLSVAMGGGTDVAKASADMVLLGDKLDRILQARELALKTRRIIAENLAWSLGYNLLILPLAVAGLVAPYFAVVGMSASSIIVVSNSLRLLKESHKEQG</sequence>
<comment type="similarity">
    <text evidence="2 17">Belongs to the cation transport ATPase (P-type) (TC 3.A.3) family. Type IB subfamily.</text>
</comment>
<evidence type="ECO:0000256" key="7">
    <source>
        <dbReference type="ARBA" id="ARBA00022723"/>
    </source>
</evidence>
<dbReference type="AlphaFoldDB" id="F9RSF3"/>
<keyword evidence="13" id="KW-0406">Ion transport</keyword>
<keyword evidence="3" id="KW-0813">Transport</keyword>
<dbReference type="Gene3D" id="3.40.1110.10">
    <property type="entry name" value="Calcium-transporting ATPase, cytoplasmic domain N"/>
    <property type="match status" value="1"/>
</dbReference>
<evidence type="ECO:0000256" key="6">
    <source>
        <dbReference type="ARBA" id="ARBA00022692"/>
    </source>
</evidence>
<evidence type="ECO:0000256" key="5">
    <source>
        <dbReference type="ARBA" id="ARBA00022553"/>
    </source>
</evidence>
<dbReference type="InterPro" id="IPR006121">
    <property type="entry name" value="HMA_dom"/>
</dbReference>
<comment type="subcellular location">
    <subcellularLocation>
        <location evidence="1">Cell membrane</location>
        <topology evidence="1">Multi-pass membrane protein</topology>
    </subcellularLocation>
</comment>
<evidence type="ECO:0000313" key="19">
    <source>
        <dbReference type="EMBL" id="EGU32274.1"/>
    </source>
</evidence>
<dbReference type="InterPro" id="IPR023214">
    <property type="entry name" value="HAD_sf"/>
</dbReference>
<feature type="transmembrane region" description="Helical" evidence="17">
    <location>
        <begin position="271"/>
        <end position="289"/>
    </location>
</feature>
<evidence type="ECO:0000256" key="15">
    <source>
        <dbReference type="ARBA" id="ARBA00038904"/>
    </source>
</evidence>
<protein>
    <recommendedName>
        <fullName evidence="15">P-type Cu(2+) transporter</fullName>
        <ecNumber evidence="15">7.2.2.9</ecNumber>
    </recommendedName>
</protein>
<dbReference type="InterPro" id="IPR036412">
    <property type="entry name" value="HAD-like_sf"/>
</dbReference>
<evidence type="ECO:0000256" key="13">
    <source>
        <dbReference type="ARBA" id="ARBA00023065"/>
    </source>
</evidence>
<dbReference type="Pfam" id="PF00122">
    <property type="entry name" value="E1-E2_ATPase"/>
    <property type="match status" value="1"/>
</dbReference>
<keyword evidence="11" id="KW-1278">Translocase</keyword>
<dbReference type="eggNOG" id="COG2608">
    <property type="taxonomic scope" value="Bacteria"/>
</dbReference>
<keyword evidence="14 17" id="KW-0472">Membrane</keyword>
<dbReference type="Pfam" id="PF00702">
    <property type="entry name" value="Hydrolase"/>
    <property type="match status" value="1"/>
</dbReference>
<accession>F9RSF3</accession>
<feature type="transmembrane region" description="Helical" evidence="17">
    <location>
        <begin position="420"/>
        <end position="441"/>
    </location>
</feature>
<dbReference type="GO" id="GO:0055070">
    <property type="term" value="P:copper ion homeostasis"/>
    <property type="evidence" value="ECO:0007669"/>
    <property type="project" value="TreeGrafter"/>
</dbReference>
<dbReference type="SUPFAM" id="SSF55008">
    <property type="entry name" value="HMA, heavy metal-associated domain"/>
    <property type="match status" value="1"/>
</dbReference>
<dbReference type="PROSITE" id="PS50846">
    <property type="entry name" value="HMA_2"/>
    <property type="match status" value="1"/>
</dbReference>
<dbReference type="EC" id="7.2.2.9" evidence="15"/>
<keyword evidence="7 17" id="KW-0479">Metal-binding</keyword>
<dbReference type="FunFam" id="2.70.150.10:FF:000002">
    <property type="entry name" value="Copper-transporting ATPase 1, putative"/>
    <property type="match status" value="1"/>
</dbReference>
<dbReference type="Proteomes" id="UP000004349">
    <property type="component" value="Unassembled WGS sequence"/>
</dbReference>
<dbReference type="PANTHER" id="PTHR43520">
    <property type="entry name" value="ATP7, ISOFORM B"/>
    <property type="match status" value="1"/>
</dbReference>
<dbReference type="FunFam" id="3.30.70.100:FF:000005">
    <property type="entry name" value="Copper-exporting P-type ATPase A"/>
    <property type="match status" value="1"/>
</dbReference>
<dbReference type="InterPro" id="IPR023298">
    <property type="entry name" value="ATPase_P-typ_TM_dom_sf"/>
</dbReference>
<keyword evidence="10" id="KW-0460">Magnesium</keyword>
<dbReference type="Gene3D" id="2.70.150.10">
    <property type="entry name" value="Calcium-transporting ATPase, cytoplasmic transduction domain A"/>
    <property type="match status" value="1"/>
</dbReference>
<dbReference type="InterPro" id="IPR023299">
    <property type="entry name" value="ATPase_P-typ_cyto_dom_N"/>
</dbReference>
<dbReference type="SUPFAM" id="SSF56784">
    <property type="entry name" value="HAD-like"/>
    <property type="match status" value="1"/>
</dbReference>
<evidence type="ECO:0000313" key="20">
    <source>
        <dbReference type="Proteomes" id="UP000004349"/>
    </source>
</evidence>
<evidence type="ECO:0000256" key="3">
    <source>
        <dbReference type="ARBA" id="ARBA00022448"/>
    </source>
</evidence>
<name>F9RSF3_9VIBR</name>
<dbReference type="InterPro" id="IPR018303">
    <property type="entry name" value="ATPase_P-typ_P_site"/>
</dbReference>
<evidence type="ECO:0000256" key="17">
    <source>
        <dbReference type="RuleBase" id="RU362081"/>
    </source>
</evidence>
<dbReference type="SUPFAM" id="SSF81653">
    <property type="entry name" value="Calcium ATPase, transduction domain A"/>
    <property type="match status" value="1"/>
</dbReference>
<dbReference type="InterPro" id="IPR021993">
    <property type="entry name" value="ATPase-cat-bd"/>
</dbReference>
<dbReference type="GO" id="GO:0005524">
    <property type="term" value="F:ATP binding"/>
    <property type="evidence" value="ECO:0007669"/>
    <property type="project" value="UniProtKB-UniRule"/>
</dbReference>
<dbReference type="InterPro" id="IPR001757">
    <property type="entry name" value="P_typ_ATPase"/>
</dbReference>
<comment type="catalytic activity">
    <reaction evidence="16">
        <text>Cu(2+)(in) + ATP + H2O = Cu(2+)(out) + ADP + phosphate + H(+)</text>
        <dbReference type="Rhea" id="RHEA:10376"/>
        <dbReference type="ChEBI" id="CHEBI:15377"/>
        <dbReference type="ChEBI" id="CHEBI:15378"/>
        <dbReference type="ChEBI" id="CHEBI:29036"/>
        <dbReference type="ChEBI" id="CHEBI:30616"/>
        <dbReference type="ChEBI" id="CHEBI:43474"/>
        <dbReference type="ChEBI" id="CHEBI:456216"/>
        <dbReference type="EC" id="7.2.2.9"/>
    </reaction>
</comment>
<dbReference type="InterPro" id="IPR008250">
    <property type="entry name" value="ATPase_P-typ_transduc_dom_A_sf"/>
</dbReference>
<evidence type="ECO:0000256" key="16">
    <source>
        <dbReference type="ARBA" id="ARBA00047424"/>
    </source>
</evidence>